<accession>A0A0G1AZ74</accession>
<comment type="similarity">
    <text evidence="5 7 9">Belongs to the PTH family.</text>
</comment>
<dbReference type="GO" id="GO:0000049">
    <property type="term" value="F:tRNA binding"/>
    <property type="evidence" value="ECO:0007669"/>
    <property type="project" value="UniProtKB-UniRule"/>
</dbReference>
<feature type="binding site" evidence="7">
    <location>
        <position position="63"/>
    </location>
    <ligand>
        <name>tRNA</name>
        <dbReference type="ChEBI" id="CHEBI:17843"/>
    </ligand>
</feature>
<dbReference type="Pfam" id="PF01195">
    <property type="entry name" value="Pept_tRNA_hydro"/>
    <property type="match status" value="1"/>
</dbReference>
<gene>
    <name evidence="7" type="primary">pth</name>
    <name evidence="10" type="ORF">UV35_C0021G0008</name>
</gene>
<dbReference type="InterPro" id="IPR018171">
    <property type="entry name" value="Pept_tRNA_hydro_CS"/>
</dbReference>
<keyword evidence="4 7" id="KW-0694">RNA-binding</keyword>
<keyword evidence="7" id="KW-0963">Cytoplasm</keyword>
<evidence type="ECO:0000313" key="10">
    <source>
        <dbReference type="EMBL" id="KKS66254.1"/>
    </source>
</evidence>
<dbReference type="PANTHER" id="PTHR17224">
    <property type="entry name" value="PEPTIDYL-TRNA HYDROLASE"/>
    <property type="match status" value="1"/>
</dbReference>
<keyword evidence="3 7" id="KW-0378">Hydrolase</keyword>
<evidence type="ECO:0000313" key="11">
    <source>
        <dbReference type="Proteomes" id="UP000033848"/>
    </source>
</evidence>
<dbReference type="SUPFAM" id="SSF53178">
    <property type="entry name" value="Peptidyl-tRNA hydrolase-like"/>
    <property type="match status" value="1"/>
</dbReference>
<dbReference type="HAMAP" id="MF_00083">
    <property type="entry name" value="Pept_tRNA_hydro_bact"/>
    <property type="match status" value="1"/>
</dbReference>
<comment type="caution">
    <text evidence="10">The sequence shown here is derived from an EMBL/GenBank/DDBJ whole genome shotgun (WGS) entry which is preliminary data.</text>
</comment>
<evidence type="ECO:0000256" key="8">
    <source>
        <dbReference type="RuleBase" id="RU000673"/>
    </source>
</evidence>
<keyword evidence="2 7" id="KW-0820">tRNA-binding</keyword>
<dbReference type="PATRIC" id="fig|1619115.3.peg.542"/>
<comment type="function">
    <text evidence="7">Catalyzes the release of premature peptidyl moieties from peptidyl-tRNA molecules trapped in stalled 50S ribosomal subunits, and thus maintains levels of free tRNAs and 50S ribosomes.</text>
</comment>
<dbReference type="InterPro" id="IPR001328">
    <property type="entry name" value="Pept_tRNA_hydro"/>
</dbReference>
<dbReference type="GO" id="GO:0072344">
    <property type="term" value="P:rescue of stalled ribosome"/>
    <property type="evidence" value="ECO:0007669"/>
    <property type="project" value="UniProtKB-UniRule"/>
</dbReference>
<dbReference type="GO" id="GO:0004045">
    <property type="term" value="F:peptidyl-tRNA hydrolase activity"/>
    <property type="evidence" value="ECO:0007669"/>
    <property type="project" value="UniProtKB-UniRule"/>
</dbReference>
<dbReference type="EMBL" id="LCED01000021">
    <property type="protein sequence ID" value="KKS66254.1"/>
    <property type="molecule type" value="Genomic_DNA"/>
</dbReference>
<comment type="subunit">
    <text evidence="7">Monomer.</text>
</comment>
<feature type="binding site" evidence="7">
    <location>
        <position position="14"/>
    </location>
    <ligand>
        <name>tRNA</name>
        <dbReference type="ChEBI" id="CHEBI:17843"/>
    </ligand>
</feature>
<evidence type="ECO:0000256" key="1">
    <source>
        <dbReference type="ARBA" id="ARBA00013260"/>
    </source>
</evidence>
<evidence type="ECO:0000256" key="3">
    <source>
        <dbReference type="ARBA" id="ARBA00022801"/>
    </source>
</evidence>
<feature type="active site" description="Proton acceptor" evidence="7">
    <location>
        <position position="19"/>
    </location>
</feature>
<dbReference type="InterPro" id="IPR036416">
    <property type="entry name" value="Pept_tRNA_hydro_sf"/>
</dbReference>
<comment type="caution">
    <text evidence="7">Lacks conserved residue(s) required for the propagation of feature annotation.</text>
</comment>
<evidence type="ECO:0000256" key="2">
    <source>
        <dbReference type="ARBA" id="ARBA00022555"/>
    </source>
</evidence>
<dbReference type="NCBIfam" id="TIGR00447">
    <property type="entry name" value="pth"/>
    <property type="match status" value="1"/>
</dbReference>
<dbReference type="GO" id="GO:0005737">
    <property type="term" value="C:cytoplasm"/>
    <property type="evidence" value="ECO:0007669"/>
    <property type="project" value="UniProtKB-SubCell"/>
</dbReference>
<feature type="binding site" evidence="7">
    <location>
        <position position="61"/>
    </location>
    <ligand>
        <name>tRNA</name>
        <dbReference type="ChEBI" id="CHEBI:17843"/>
    </ligand>
</feature>
<feature type="site" description="Discriminates between blocked and unblocked aminoacyl-tRNA" evidence="7">
    <location>
        <position position="9"/>
    </location>
</feature>
<evidence type="ECO:0000256" key="9">
    <source>
        <dbReference type="RuleBase" id="RU004320"/>
    </source>
</evidence>
<sequence>MKMIVGLGNPDKKYSKTRHNTGFIILDEIVADKGLSWEKSPKLKSDICKTGDFLFVKPATFMNKSGEAVSLVKEYFGVELGDICVVHDDVDLLFGQKKEQVGAGHAGHKGVMSIMDSLGSKDFKRIRIGVGRPFAGSGVPVDDFVLNDFSSEELGEIKKMSLALFGNFV</sequence>
<dbReference type="CDD" id="cd00462">
    <property type="entry name" value="PTH"/>
    <property type="match status" value="1"/>
</dbReference>
<protein>
    <recommendedName>
        <fullName evidence="6 7">Peptidyl-tRNA hydrolase</fullName>
        <shortName evidence="7">Pth</shortName>
        <ecNumber evidence="1 7">3.1.1.29</ecNumber>
    </recommendedName>
</protein>
<dbReference type="Proteomes" id="UP000033848">
    <property type="component" value="Unassembled WGS sequence"/>
</dbReference>
<evidence type="ECO:0000256" key="6">
    <source>
        <dbReference type="ARBA" id="ARBA00050038"/>
    </source>
</evidence>
<comment type="function">
    <text evidence="7">Hydrolyzes ribosome-free peptidyl-tRNAs (with 1 or more amino acids incorporated), which drop off the ribosome during protein synthesis, or as a result of ribosome stalling.</text>
</comment>
<comment type="catalytic activity">
    <reaction evidence="7 8">
        <text>an N-acyl-L-alpha-aminoacyl-tRNA + H2O = an N-acyl-L-amino acid + a tRNA + H(+)</text>
        <dbReference type="Rhea" id="RHEA:54448"/>
        <dbReference type="Rhea" id="RHEA-COMP:10123"/>
        <dbReference type="Rhea" id="RHEA-COMP:13883"/>
        <dbReference type="ChEBI" id="CHEBI:15377"/>
        <dbReference type="ChEBI" id="CHEBI:15378"/>
        <dbReference type="ChEBI" id="CHEBI:59874"/>
        <dbReference type="ChEBI" id="CHEBI:78442"/>
        <dbReference type="ChEBI" id="CHEBI:138191"/>
        <dbReference type="EC" id="3.1.1.29"/>
    </reaction>
</comment>
<evidence type="ECO:0000256" key="4">
    <source>
        <dbReference type="ARBA" id="ARBA00022884"/>
    </source>
</evidence>
<organism evidence="10 11">
    <name type="scientific">candidate division WWE3 bacterium GW2011_GWB1_42_6</name>
    <dbReference type="NCBI Taxonomy" id="1619115"/>
    <lineage>
        <taxon>Bacteria</taxon>
        <taxon>Katanobacteria</taxon>
    </lineage>
</organism>
<dbReference type="GO" id="GO:0006515">
    <property type="term" value="P:protein quality control for misfolded or incompletely synthesized proteins"/>
    <property type="evidence" value="ECO:0007669"/>
    <property type="project" value="UniProtKB-UniRule"/>
</dbReference>
<evidence type="ECO:0000256" key="5">
    <source>
        <dbReference type="ARBA" id="ARBA00038063"/>
    </source>
</evidence>
<dbReference type="EC" id="3.1.1.29" evidence="1 7"/>
<dbReference type="PROSITE" id="PS01195">
    <property type="entry name" value="PEPT_TRNA_HYDROL_1"/>
    <property type="match status" value="1"/>
</dbReference>
<reference evidence="10 11" key="1">
    <citation type="journal article" date="2015" name="Nature">
        <title>rRNA introns, odd ribosomes, and small enigmatic genomes across a large radiation of phyla.</title>
        <authorList>
            <person name="Brown C.T."/>
            <person name="Hug L.A."/>
            <person name="Thomas B.C."/>
            <person name="Sharon I."/>
            <person name="Castelle C.J."/>
            <person name="Singh A."/>
            <person name="Wilkins M.J."/>
            <person name="Williams K.H."/>
            <person name="Banfield J.F."/>
        </authorList>
    </citation>
    <scope>NUCLEOTIDE SEQUENCE [LARGE SCALE GENOMIC DNA]</scope>
</reference>
<dbReference type="PANTHER" id="PTHR17224:SF1">
    <property type="entry name" value="PEPTIDYL-TRNA HYDROLASE"/>
    <property type="match status" value="1"/>
</dbReference>
<dbReference type="Gene3D" id="3.40.50.1470">
    <property type="entry name" value="Peptidyl-tRNA hydrolase"/>
    <property type="match status" value="1"/>
</dbReference>
<name>A0A0G1AZ74_UNCKA</name>
<comment type="subcellular location">
    <subcellularLocation>
        <location evidence="7">Cytoplasm</location>
    </subcellularLocation>
</comment>
<proteinExistence type="inferred from homology"/>
<feature type="site" description="Stabilizes the basic form of H active site to accept a proton" evidence="7">
    <location>
        <position position="88"/>
    </location>
</feature>
<evidence type="ECO:0000256" key="7">
    <source>
        <dbReference type="HAMAP-Rule" id="MF_00083"/>
    </source>
</evidence>
<dbReference type="AlphaFoldDB" id="A0A0G1AZ74"/>